<reference evidence="1 2" key="1">
    <citation type="submission" date="2018-10" db="EMBL/GenBank/DDBJ databases">
        <title>A high-quality apple genome assembly.</title>
        <authorList>
            <person name="Hu J."/>
        </authorList>
    </citation>
    <scope>NUCLEOTIDE SEQUENCE [LARGE SCALE GENOMIC DNA]</scope>
    <source>
        <strain evidence="2">cv. HFTH1</strain>
        <tissue evidence="1">Young leaf</tissue>
    </source>
</reference>
<dbReference type="Proteomes" id="UP000290289">
    <property type="component" value="Chromosome 15"/>
</dbReference>
<accession>A0A498HQ26</accession>
<evidence type="ECO:0000313" key="1">
    <source>
        <dbReference type="EMBL" id="RXH72949.1"/>
    </source>
</evidence>
<comment type="caution">
    <text evidence="1">The sequence shown here is derived from an EMBL/GenBank/DDBJ whole genome shotgun (WGS) entry which is preliminary data.</text>
</comment>
<evidence type="ECO:0000313" key="2">
    <source>
        <dbReference type="Proteomes" id="UP000290289"/>
    </source>
</evidence>
<sequence length="211" mass="24295">MDGRGISCTWRDLEAVAVKARCLSRRDNGKNGTFICHQKGQDIEGSFRPVEAAISMDHKEEASSRSRGIDQCRSLWRNCVIDLRLHQRRDIRKFMELMREFVWHIGISISDNILRLPIESGSTPEKFVILRSRIRREPFFGNSERSRTVNFIKCEIPIGSCPQKPLRDRLSDGRWNLRVVISVISKFEALKMLKIEETAGVVNPFAHDVSI</sequence>
<proteinExistence type="predicted"/>
<protein>
    <submittedName>
        <fullName evidence="1">Uncharacterized protein</fullName>
    </submittedName>
</protein>
<name>A0A498HQ26_MALDO</name>
<organism evidence="1 2">
    <name type="scientific">Malus domestica</name>
    <name type="common">Apple</name>
    <name type="synonym">Pyrus malus</name>
    <dbReference type="NCBI Taxonomy" id="3750"/>
    <lineage>
        <taxon>Eukaryota</taxon>
        <taxon>Viridiplantae</taxon>
        <taxon>Streptophyta</taxon>
        <taxon>Embryophyta</taxon>
        <taxon>Tracheophyta</taxon>
        <taxon>Spermatophyta</taxon>
        <taxon>Magnoliopsida</taxon>
        <taxon>eudicotyledons</taxon>
        <taxon>Gunneridae</taxon>
        <taxon>Pentapetalae</taxon>
        <taxon>rosids</taxon>
        <taxon>fabids</taxon>
        <taxon>Rosales</taxon>
        <taxon>Rosaceae</taxon>
        <taxon>Amygdaloideae</taxon>
        <taxon>Maleae</taxon>
        <taxon>Malus</taxon>
    </lineage>
</organism>
<dbReference type="AlphaFoldDB" id="A0A498HQ26"/>
<gene>
    <name evidence="1" type="ORF">DVH24_012633</name>
</gene>
<keyword evidence="2" id="KW-1185">Reference proteome</keyword>
<dbReference type="EMBL" id="RDQH01000341">
    <property type="protein sequence ID" value="RXH72949.1"/>
    <property type="molecule type" value="Genomic_DNA"/>
</dbReference>